<dbReference type="CDD" id="cd08982">
    <property type="entry name" value="GH43-like"/>
    <property type="match status" value="1"/>
</dbReference>
<dbReference type="GO" id="GO:0004553">
    <property type="term" value="F:hydrolase activity, hydrolyzing O-glycosyl compounds"/>
    <property type="evidence" value="ECO:0007669"/>
    <property type="project" value="InterPro"/>
</dbReference>
<dbReference type="SUPFAM" id="SSF49785">
    <property type="entry name" value="Galactose-binding domain-like"/>
    <property type="match status" value="1"/>
</dbReference>
<sequence>MLKVKKTLLVAGLGLVVASSACFPANAADRFATYANPVDLPYRYQFRSLREAADPTMVWFKDRYWLFASHSKGYWWSFDLLKWEFVEPTGFPVNRYAPTALVMNNRLYMTASENTPDIWTTDDPLTGSWSKAADIRPGYNDPCLFLDDDGRLYMYEGLSGKDVLRVYELDPVTFQPLRKADVPASRNKAQRGWEVVGDNNEIDSAESFVEGAWMTKYQGKYYLQYASPGTEYKTYADGVLTSNSPMGPFKYEPYSPFSFKPTGFAAGAGHSSTFQGADGQWWHIGTMTISKRFKFERRLGLFPASFSEGGALMADTYLGDYPRYIGGKRELTGWMLLSRHKPVTVSSTLEGYPAENASDEDIRTVWSAQTGESTEWLQMDLRGLKTVEAVQLNFADQDSAGRGISRDVYRYVLEGSDDGASWRILIDQSTGGRDAPHDYRVLAKPELVRYIRIKNVHTPDNGKFSLYDLRVFGHGQGQRPVAVGQVTATRQQDDARRASISWKPVKNTDFYIVRLGVEPDLMNQNFQVYDGASTVTVGSLNSGQKYYVAVDAVNEQGITRGKTQLVLP</sequence>
<keyword evidence="2 5" id="KW-0378">Hydrolase</keyword>
<proteinExistence type="inferred from homology"/>
<dbReference type="CDD" id="cd00063">
    <property type="entry name" value="FN3"/>
    <property type="match status" value="1"/>
</dbReference>
<dbReference type="InterPro" id="IPR008979">
    <property type="entry name" value="Galactose-bd-like_sf"/>
</dbReference>
<dbReference type="PROSITE" id="PS50853">
    <property type="entry name" value="FN3"/>
    <property type="match status" value="1"/>
</dbReference>
<name>A0A6L6PBF5_9BURK</name>
<feature type="domain" description="F5/8 type C" evidence="7">
    <location>
        <begin position="319"/>
        <end position="474"/>
    </location>
</feature>
<evidence type="ECO:0000256" key="6">
    <source>
        <dbReference type="SAM" id="SignalP"/>
    </source>
</evidence>
<dbReference type="InterPro" id="IPR036116">
    <property type="entry name" value="FN3_sf"/>
</dbReference>
<evidence type="ECO:0000256" key="3">
    <source>
        <dbReference type="ARBA" id="ARBA00023295"/>
    </source>
</evidence>
<dbReference type="InterPro" id="IPR051795">
    <property type="entry name" value="Glycosyl_Hydrlase_43"/>
</dbReference>
<dbReference type="InterPro" id="IPR000421">
    <property type="entry name" value="FA58C"/>
</dbReference>
<dbReference type="GO" id="GO:0005975">
    <property type="term" value="P:carbohydrate metabolic process"/>
    <property type="evidence" value="ECO:0007669"/>
    <property type="project" value="InterPro"/>
</dbReference>
<dbReference type="PANTHER" id="PTHR42812:SF14">
    <property type="entry name" value="SECRETED PROTEIN"/>
    <property type="match status" value="1"/>
</dbReference>
<comment type="caution">
    <text evidence="9">The sequence shown here is derived from an EMBL/GenBank/DDBJ whole genome shotgun (WGS) entry which is preliminary data.</text>
</comment>
<keyword evidence="10" id="KW-1185">Reference proteome</keyword>
<protein>
    <submittedName>
        <fullName evidence="9">Family 43 glycosylhydrolase</fullName>
    </submittedName>
</protein>
<evidence type="ECO:0000256" key="2">
    <source>
        <dbReference type="ARBA" id="ARBA00022801"/>
    </source>
</evidence>
<dbReference type="InterPro" id="IPR006710">
    <property type="entry name" value="Glyco_hydro_43"/>
</dbReference>
<dbReference type="PROSITE" id="PS51257">
    <property type="entry name" value="PROKAR_LIPOPROTEIN"/>
    <property type="match status" value="1"/>
</dbReference>
<dbReference type="RefSeq" id="WP_155461636.1">
    <property type="nucleotide sequence ID" value="NZ_WNKY01000001.1"/>
</dbReference>
<evidence type="ECO:0000259" key="8">
    <source>
        <dbReference type="PROSITE" id="PS50853"/>
    </source>
</evidence>
<feature type="chain" id="PRO_5026827871" evidence="6">
    <location>
        <begin position="28"/>
        <end position="568"/>
    </location>
</feature>
<keyword evidence="3 5" id="KW-0326">Glycosidase</keyword>
<gene>
    <name evidence="9" type="ORF">GM676_01695</name>
</gene>
<evidence type="ECO:0000256" key="5">
    <source>
        <dbReference type="RuleBase" id="RU361187"/>
    </source>
</evidence>
<dbReference type="OrthoDB" id="9760116at2"/>
<dbReference type="Pfam" id="PF04616">
    <property type="entry name" value="Glyco_hydro_43"/>
    <property type="match status" value="1"/>
</dbReference>
<dbReference type="InterPro" id="IPR013783">
    <property type="entry name" value="Ig-like_fold"/>
</dbReference>
<feature type="site" description="Important for catalytic activity, responsible for pKa modulation of the active site Glu and correct orientation of both the proton donor and substrate" evidence="4">
    <location>
        <position position="141"/>
    </location>
</feature>
<dbReference type="EMBL" id="WNKY01000001">
    <property type="protein sequence ID" value="MTV36294.1"/>
    <property type="molecule type" value="Genomic_DNA"/>
</dbReference>
<accession>A0A6L6PBF5</accession>
<dbReference type="Pfam" id="PF00754">
    <property type="entry name" value="F5_F8_type_C"/>
    <property type="match status" value="1"/>
</dbReference>
<comment type="similarity">
    <text evidence="1 5">Belongs to the glycosyl hydrolase 43 family.</text>
</comment>
<dbReference type="Gene3D" id="2.60.120.260">
    <property type="entry name" value="Galactose-binding domain-like"/>
    <property type="match status" value="1"/>
</dbReference>
<dbReference type="Gene3D" id="2.60.40.10">
    <property type="entry name" value="Immunoglobulins"/>
    <property type="match status" value="1"/>
</dbReference>
<dbReference type="InterPro" id="IPR023296">
    <property type="entry name" value="Glyco_hydro_beta-prop_sf"/>
</dbReference>
<keyword evidence="6" id="KW-0732">Signal</keyword>
<feature type="signal peptide" evidence="6">
    <location>
        <begin position="1"/>
        <end position="27"/>
    </location>
</feature>
<dbReference type="PANTHER" id="PTHR42812">
    <property type="entry name" value="BETA-XYLOSIDASE"/>
    <property type="match status" value="1"/>
</dbReference>
<evidence type="ECO:0000256" key="1">
    <source>
        <dbReference type="ARBA" id="ARBA00009865"/>
    </source>
</evidence>
<evidence type="ECO:0000256" key="4">
    <source>
        <dbReference type="PIRSR" id="PIRSR606710-2"/>
    </source>
</evidence>
<dbReference type="SUPFAM" id="SSF75005">
    <property type="entry name" value="Arabinanase/levansucrase/invertase"/>
    <property type="match status" value="1"/>
</dbReference>
<dbReference type="PROSITE" id="PS50022">
    <property type="entry name" value="FA58C_3"/>
    <property type="match status" value="1"/>
</dbReference>
<dbReference type="Gene3D" id="2.115.10.20">
    <property type="entry name" value="Glycosyl hydrolase domain, family 43"/>
    <property type="match status" value="1"/>
</dbReference>
<dbReference type="SUPFAM" id="SSF49265">
    <property type="entry name" value="Fibronectin type III"/>
    <property type="match status" value="1"/>
</dbReference>
<evidence type="ECO:0000259" key="7">
    <source>
        <dbReference type="PROSITE" id="PS50022"/>
    </source>
</evidence>
<dbReference type="SMART" id="SM00060">
    <property type="entry name" value="FN3"/>
    <property type="match status" value="1"/>
</dbReference>
<dbReference type="AlphaFoldDB" id="A0A6L6PBF5"/>
<feature type="domain" description="Fibronectin type-III" evidence="8">
    <location>
        <begin position="482"/>
        <end position="568"/>
    </location>
</feature>
<dbReference type="Proteomes" id="UP000475582">
    <property type="component" value="Unassembled WGS sequence"/>
</dbReference>
<reference evidence="9 10" key="1">
    <citation type="submission" date="2019-11" db="EMBL/GenBank/DDBJ databases">
        <title>Type strains purchased from KCTC, JCM and DSMZ.</title>
        <authorList>
            <person name="Lu H."/>
        </authorList>
    </citation>
    <scope>NUCLEOTIDE SEQUENCE [LARGE SCALE GENOMIC DNA]</scope>
    <source>
        <strain evidence="9 10">KCTC 22382</strain>
    </source>
</reference>
<dbReference type="InterPro" id="IPR003961">
    <property type="entry name" value="FN3_dom"/>
</dbReference>
<evidence type="ECO:0000313" key="10">
    <source>
        <dbReference type="Proteomes" id="UP000475582"/>
    </source>
</evidence>
<evidence type="ECO:0000313" key="9">
    <source>
        <dbReference type="EMBL" id="MTV36294.1"/>
    </source>
</evidence>
<organism evidence="9 10">
    <name type="scientific">Duganella radicis</name>
    <dbReference type="NCBI Taxonomy" id="551988"/>
    <lineage>
        <taxon>Bacteria</taxon>
        <taxon>Pseudomonadati</taxon>
        <taxon>Pseudomonadota</taxon>
        <taxon>Betaproteobacteria</taxon>
        <taxon>Burkholderiales</taxon>
        <taxon>Oxalobacteraceae</taxon>
        <taxon>Telluria group</taxon>
        <taxon>Duganella</taxon>
    </lineage>
</organism>